<dbReference type="Proteomes" id="UP000621510">
    <property type="component" value="Unassembled WGS sequence"/>
</dbReference>
<protein>
    <submittedName>
        <fullName evidence="2">Uncharacterized protein</fullName>
    </submittedName>
</protein>
<evidence type="ECO:0000256" key="1">
    <source>
        <dbReference type="SAM" id="Phobius"/>
    </source>
</evidence>
<keyword evidence="1" id="KW-0812">Transmembrane</keyword>
<evidence type="ECO:0000313" key="3">
    <source>
        <dbReference type="Proteomes" id="UP000621510"/>
    </source>
</evidence>
<keyword evidence="3" id="KW-1185">Reference proteome</keyword>
<sequence>MSHEPSPPPGGPPLPGRRQRLRARWADRHALPRFGFWLLSRGAVVLAVCGGLYVLNGFLIGWANAYEVILGITSPAGVRPQWCAWPLSLIGWAAIPAIVGAAAGYIITEQIQAHHARELSDVLSELRRLAAPPSSPPASGDGP</sequence>
<keyword evidence="1" id="KW-1133">Transmembrane helix</keyword>
<gene>
    <name evidence="2" type="ORF">JK364_10215</name>
</gene>
<feature type="transmembrane region" description="Helical" evidence="1">
    <location>
        <begin position="43"/>
        <end position="65"/>
    </location>
</feature>
<keyword evidence="1" id="KW-0472">Membrane</keyword>
<dbReference type="InterPro" id="IPR046280">
    <property type="entry name" value="DUF6313"/>
</dbReference>
<comment type="caution">
    <text evidence="2">The sequence shown here is derived from an EMBL/GenBank/DDBJ whole genome shotgun (WGS) entry which is preliminary data.</text>
</comment>
<feature type="transmembrane region" description="Helical" evidence="1">
    <location>
        <begin position="85"/>
        <end position="107"/>
    </location>
</feature>
<name>A0ABS1PK43_9ACTN</name>
<evidence type="ECO:0000313" key="2">
    <source>
        <dbReference type="EMBL" id="MBL1112767.1"/>
    </source>
</evidence>
<dbReference type="EMBL" id="JAERRG010000002">
    <property type="protein sequence ID" value="MBL1112767.1"/>
    <property type="molecule type" value="Genomic_DNA"/>
</dbReference>
<accession>A0ABS1PK43</accession>
<organism evidence="2 3">
    <name type="scientific">Streptomyces endocoffeicus</name>
    <dbReference type="NCBI Taxonomy" id="2898945"/>
    <lineage>
        <taxon>Bacteria</taxon>
        <taxon>Bacillati</taxon>
        <taxon>Actinomycetota</taxon>
        <taxon>Actinomycetes</taxon>
        <taxon>Kitasatosporales</taxon>
        <taxon>Streptomycetaceae</taxon>
        <taxon>Streptomyces</taxon>
    </lineage>
</organism>
<proteinExistence type="predicted"/>
<dbReference type="RefSeq" id="WP_201849774.1">
    <property type="nucleotide sequence ID" value="NZ_JAERRG010000002.1"/>
</dbReference>
<dbReference type="Pfam" id="PF19832">
    <property type="entry name" value="DUF6313"/>
    <property type="match status" value="1"/>
</dbReference>
<reference evidence="2 3" key="1">
    <citation type="submission" date="2021-01" db="EMBL/GenBank/DDBJ databases">
        <title>WGS of actinomycetes isolated from Thailand.</title>
        <authorList>
            <person name="Thawai C."/>
        </authorList>
    </citation>
    <scope>NUCLEOTIDE SEQUENCE [LARGE SCALE GENOMIC DNA]</scope>
    <source>
        <strain evidence="2 3">CA3R110</strain>
    </source>
</reference>